<organism evidence="7 8">
    <name type="scientific">Candidatus Kaiserbacteria bacterium RIFCSPHIGHO2_12_FULL_53_13</name>
    <dbReference type="NCBI Taxonomy" id="1798502"/>
    <lineage>
        <taxon>Bacteria</taxon>
        <taxon>Candidatus Kaiseribacteriota</taxon>
    </lineage>
</organism>
<comment type="cofactor">
    <cofactor evidence="1 6">
        <name>a divalent metal cation</name>
        <dbReference type="ChEBI" id="CHEBI:60240"/>
    </cofactor>
</comment>
<evidence type="ECO:0000256" key="6">
    <source>
        <dbReference type="HAMAP-Rule" id="MF_00528"/>
    </source>
</evidence>
<dbReference type="NCBIfam" id="TIGR00172">
    <property type="entry name" value="maf"/>
    <property type="match status" value="1"/>
</dbReference>
<dbReference type="GO" id="GO:0009117">
    <property type="term" value="P:nucleotide metabolic process"/>
    <property type="evidence" value="ECO:0007669"/>
    <property type="project" value="UniProtKB-KW"/>
</dbReference>
<dbReference type="GO" id="GO:0036221">
    <property type="term" value="F:UTP diphosphatase activity"/>
    <property type="evidence" value="ECO:0007669"/>
    <property type="project" value="RHEA"/>
</dbReference>
<keyword evidence="5 6" id="KW-0546">Nucleotide metabolism</keyword>
<dbReference type="EMBL" id="MFLP01000034">
    <property type="protein sequence ID" value="OGG69334.1"/>
    <property type="molecule type" value="Genomic_DNA"/>
</dbReference>
<dbReference type="HAMAP" id="MF_00528">
    <property type="entry name" value="Maf"/>
    <property type="match status" value="1"/>
</dbReference>
<comment type="caution">
    <text evidence="6">Lacks conserved residue(s) required for the propagation of feature annotation.</text>
</comment>
<evidence type="ECO:0000313" key="8">
    <source>
        <dbReference type="Proteomes" id="UP000176689"/>
    </source>
</evidence>
<dbReference type="CDD" id="cd00555">
    <property type="entry name" value="Maf"/>
    <property type="match status" value="1"/>
</dbReference>
<feature type="site" description="Important for substrate specificity" evidence="6">
    <location>
        <position position="12"/>
    </location>
</feature>
<proteinExistence type="inferred from homology"/>
<evidence type="ECO:0000256" key="1">
    <source>
        <dbReference type="ARBA" id="ARBA00001968"/>
    </source>
</evidence>
<dbReference type="PANTHER" id="PTHR43213:SF5">
    <property type="entry name" value="BIFUNCTIONAL DTTP_UTP PYROPHOSPHATASE_METHYLTRANSFERASE PROTEIN-RELATED"/>
    <property type="match status" value="1"/>
</dbReference>
<dbReference type="PIRSF" id="PIRSF006305">
    <property type="entry name" value="Maf"/>
    <property type="match status" value="1"/>
</dbReference>
<dbReference type="SUPFAM" id="SSF52972">
    <property type="entry name" value="ITPase-like"/>
    <property type="match status" value="1"/>
</dbReference>
<dbReference type="GO" id="GO:0005737">
    <property type="term" value="C:cytoplasm"/>
    <property type="evidence" value="ECO:0007669"/>
    <property type="project" value="UniProtKB-SubCell"/>
</dbReference>
<keyword evidence="4 6" id="KW-0378">Hydrolase</keyword>
<reference evidence="7 8" key="1">
    <citation type="journal article" date="2016" name="Nat. Commun.">
        <title>Thousands of microbial genomes shed light on interconnected biogeochemical processes in an aquifer system.</title>
        <authorList>
            <person name="Anantharaman K."/>
            <person name="Brown C.T."/>
            <person name="Hug L.A."/>
            <person name="Sharon I."/>
            <person name="Castelle C.J."/>
            <person name="Probst A.J."/>
            <person name="Thomas B.C."/>
            <person name="Singh A."/>
            <person name="Wilkins M.J."/>
            <person name="Karaoz U."/>
            <person name="Brodie E.L."/>
            <person name="Williams K.H."/>
            <person name="Hubbard S.S."/>
            <person name="Banfield J.F."/>
        </authorList>
    </citation>
    <scope>NUCLEOTIDE SEQUENCE [LARGE SCALE GENOMIC DNA]</scope>
</reference>
<keyword evidence="3 6" id="KW-0963">Cytoplasm</keyword>
<sequence>MKKIILASASPRRKEILKKLRLPFTTEESGYEEDLGLKLKPRSLAKHLALMKAEAVARRRKNAIVIGADTIVVLKGKVLGKPKNASDARKMLSQLSGNIHTVITGFAIIDVKTGEKVSKAVETRVYFRELDKREISDYMKTGEPQGKAGAYAIQGFGAVLIKKIEGDYYNVVGLPLSALREELNRILE</sequence>
<evidence type="ECO:0000256" key="2">
    <source>
        <dbReference type="ARBA" id="ARBA00004496"/>
    </source>
</evidence>
<name>A0A1F6E6K6_9BACT</name>
<comment type="similarity">
    <text evidence="6">Belongs to the Maf family. YhdE subfamily.</text>
</comment>
<dbReference type="PANTHER" id="PTHR43213">
    <property type="entry name" value="BIFUNCTIONAL DTTP/UTP PYROPHOSPHATASE/METHYLTRANSFERASE PROTEIN-RELATED"/>
    <property type="match status" value="1"/>
</dbReference>
<comment type="subcellular location">
    <subcellularLocation>
        <location evidence="2 6">Cytoplasm</location>
    </subcellularLocation>
</comment>
<comment type="catalytic activity">
    <reaction evidence="6">
        <text>UTP + H2O = UMP + diphosphate + H(+)</text>
        <dbReference type="Rhea" id="RHEA:29395"/>
        <dbReference type="ChEBI" id="CHEBI:15377"/>
        <dbReference type="ChEBI" id="CHEBI:15378"/>
        <dbReference type="ChEBI" id="CHEBI:33019"/>
        <dbReference type="ChEBI" id="CHEBI:46398"/>
        <dbReference type="ChEBI" id="CHEBI:57865"/>
        <dbReference type="EC" id="3.6.1.9"/>
    </reaction>
</comment>
<accession>A0A1F6E6K6</accession>
<dbReference type="Gene3D" id="3.90.950.10">
    <property type="match status" value="1"/>
</dbReference>
<dbReference type="Proteomes" id="UP000176689">
    <property type="component" value="Unassembled WGS sequence"/>
</dbReference>
<comment type="catalytic activity">
    <reaction evidence="6">
        <text>dTTP + H2O = dTMP + diphosphate + H(+)</text>
        <dbReference type="Rhea" id="RHEA:28534"/>
        <dbReference type="ChEBI" id="CHEBI:15377"/>
        <dbReference type="ChEBI" id="CHEBI:15378"/>
        <dbReference type="ChEBI" id="CHEBI:33019"/>
        <dbReference type="ChEBI" id="CHEBI:37568"/>
        <dbReference type="ChEBI" id="CHEBI:63528"/>
        <dbReference type="EC" id="3.6.1.9"/>
    </reaction>
</comment>
<comment type="function">
    <text evidence="6">Nucleoside triphosphate pyrophosphatase that hydrolyzes dTTP and UTP. May have a dual role in cell division arrest and in preventing the incorporation of modified nucleotides into cellular nucleic acids.</text>
</comment>
<protein>
    <recommendedName>
        <fullName evidence="6">dTTP/UTP pyrophosphatase</fullName>
        <shortName evidence="6">dTTPase/UTPase</shortName>
        <ecNumber evidence="6">3.6.1.9</ecNumber>
    </recommendedName>
    <alternativeName>
        <fullName evidence="6">Nucleoside triphosphate pyrophosphatase</fullName>
    </alternativeName>
    <alternativeName>
        <fullName evidence="6">Nucleotide pyrophosphatase</fullName>
        <shortName evidence="6">Nucleotide PPase</shortName>
    </alternativeName>
</protein>
<dbReference type="AlphaFoldDB" id="A0A1F6E6K6"/>
<dbReference type="Pfam" id="PF02545">
    <property type="entry name" value="Maf"/>
    <property type="match status" value="1"/>
</dbReference>
<dbReference type="EC" id="3.6.1.9" evidence="6"/>
<feature type="site" description="Important for substrate specificity" evidence="6">
    <location>
        <position position="70"/>
    </location>
</feature>
<comment type="caution">
    <text evidence="7">The sequence shown here is derived from an EMBL/GenBank/DDBJ whole genome shotgun (WGS) entry which is preliminary data.</text>
</comment>
<feature type="active site" description="Proton acceptor" evidence="6">
    <location>
        <position position="69"/>
    </location>
</feature>
<evidence type="ECO:0000256" key="4">
    <source>
        <dbReference type="ARBA" id="ARBA00022801"/>
    </source>
</evidence>
<evidence type="ECO:0000256" key="5">
    <source>
        <dbReference type="ARBA" id="ARBA00023080"/>
    </source>
</evidence>
<evidence type="ECO:0000256" key="3">
    <source>
        <dbReference type="ARBA" id="ARBA00022490"/>
    </source>
</evidence>
<dbReference type="InterPro" id="IPR029001">
    <property type="entry name" value="ITPase-like_fam"/>
</dbReference>
<dbReference type="FunFam" id="3.90.950.10:FF:000005">
    <property type="entry name" value="7-methyl-GTP pyrophosphatase"/>
    <property type="match status" value="1"/>
</dbReference>
<feature type="site" description="Important for substrate specificity" evidence="6">
    <location>
        <position position="154"/>
    </location>
</feature>
<gene>
    <name evidence="7" type="ORF">A3F27_01480</name>
</gene>
<dbReference type="GO" id="GO:0036218">
    <property type="term" value="F:dTTP diphosphatase activity"/>
    <property type="evidence" value="ECO:0007669"/>
    <property type="project" value="RHEA"/>
</dbReference>
<dbReference type="InterPro" id="IPR003697">
    <property type="entry name" value="Maf-like"/>
</dbReference>
<evidence type="ECO:0000313" key="7">
    <source>
        <dbReference type="EMBL" id="OGG69334.1"/>
    </source>
</evidence>